<dbReference type="SUPFAM" id="SSF54862">
    <property type="entry name" value="4Fe-4S ferredoxins"/>
    <property type="match status" value="1"/>
</dbReference>
<keyword evidence="4" id="KW-0479">Metal-binding</keyword>
<gene>
    <name evidence="10" type="ORF">SAMN04488503_3314</name>
</gene>
<dbReference type="Gene3D" id="3.40.50.720">
    <property type="entry name" value="NAD(P)-binding Rossmann-like Domain"/>
    <property type="match status" value="1"/>
</dbReference>
<dbReference type="Gene3D" id="3.30.70.20">
    <property type="match status" value="2"/>
</dbReference>
<name>A0A239CW80_9BACT</name>
<dbReference type="PROSITE" id="PS51379">
    <property type="entry name" value="4FE4S_FER_2"/>
    <property type="match status" value="4"/>
</dbReference>
<dbReference type="PANTHER" id="PTHR43498:SF1">
    <property type="entry name" value="COB--COM HETERODISULFIDE REDUCTASE IRON-SULFUR SUBUNIT A"/>
    <property type="match status" value="1"/>
</dbReference>
<keyword evidence="5" id="KW-0285">Flavoprotein</keyword>
<accession>A0A239CW80</accession>
<evidence type="ECO:0000256" key="4">
    <source>
        <dbReference type="ARBA" id="ARBA00022723"/>
    </source>
</evidence>
<dbReference type="SUPFAM" id="SSF51905">
    <property type="entry name" value="FAD/NAD(P)-binding domain"/>
    <property type="match status" value="1"/>
</dbReference>
<sequence length="664" mass="72019">MRIGVMICHCGNNIAATVDCEAVAQAAREFPDVVFATDHMYACSDPGQKSIEQAIVDLKLDGVVVASCSPRMHEQTFRRAVERAGLNRYMFEMANIREHVAWVSLDRKRNTQKAIDLVRMAVEKLRVDRPLTPKSFEVQKRVLIVGGGVAGIQAALDCAEGGLEVVLVEKKSSIGGIMSKLDKTFPTIDCSVCVLGPKMVDCGQHPRITLHALSEVDEVSGYVGNFEVKIRKRATYVDWTKCTGCGACQEKCPSKKVPDAFNENVSCTTAIGIPFPQAIPKRATINAAHCIRLTKGKCGNCERVCPTGAIDFDMQDEVVTEKVGAIIAATGIGLFDHTKLGEYGAGRYPDVVTSLAYERMLSASGPTAGHIKRPSDGKEPKTVAFISCVGSRDRSVDRPYCSNFCCMYTAKQAILTRDHIPDSRAYVFYMDIRAGGKGYEEFVRRAQEEYGVEYVRGRVAHIHPVQGPEGGQLLVRAADTLLGRQVELAADLVVLAVGAEASPGAPDLAEKLRISYDHYGFFLESHPKLRPVETNTVGVYLAGACQGPKDIPASVAQASAAAGKVLALLSKDTLESDPQIAQVRATRCIGCGKCERTCPFGAIRMRELRDGSKRAEVVETVCQGCGICSVTCPVRAIQLAHFTDSQLLAEVNALCRTWDETTES</sequence>
<dbReference type="InterPro" id="IPR036188">
    <property type="entry name" value="FAD/NAD-bd_sf"/>
</dbReference>
<dbReference type="GO" id="GO:0016491">
    <property type="term" value="F:oxidoreductase activity"/>
    <property type="evidence" value="ECO:0007669"/>
    <property type="project" value="UniProtKB-KW"/>
</dbReference>
<dbReference type="GO" id="GO:0046872">
    <property type="term" value="F:metal ion binding"/>
    <property type="evidence" value="ECO:0007669"/>
    <property type="project" value="UniProtKB-KW"/>
</dbReference>
<dbReference type="Pfam" id="PF14697">
    <property type="entry name" value="Fer4_21"/>
    <property type="match status" value="1"/>
</dbReference>
<keyword evidence="6" id="KW-0560">Oxidoreductase</keyword>
<feature type="domain" description="4Fe-4S ferredoxin-type" evidence="9">
    <location>
        <begin position="613"/>
        <end position="642"/>
    </location>
</feature>
<keyword evidence="5" id="KW-0274">FAD</keyword>
<reference evidence="10 11" key="1">
    <citation type="submission" date="2017-06" db="EMBL/GenBank/DDBJ databases">
        <authorList>
            <person name="Kim H.J."/>
            <person name="Triplett B.A."/>
        </authorList>
    </citation>
    <scope>NUCLEOTIDE SEQUENCE [LARGE SCALE GENOMIC DNA]</scope>
    <source>
        <strain evidence="10 11">DSM 13116</strain>
    </source>
</reference>
<evidence type="ECO:0000256" key="5">
    <source>
        <dbReference type="ARBA" id="ARBA00022827"/>
    </source>
</evidence>
<dbReference type="Pfam" id="PF12831">
    <property type="entry name" value="FAD_oxidored"/>
    <property type="match status" value="1"/>
</dbReference>
<evidence type="ECO:0000313" key="11">
    <source>
        <dbReference type="Proteomes" id="UP000198324"/>
    </source>
</evidence>
<dbReference type="PANTHER" id="PTHR43498">
    <property type="entry name" value="FERREDOXIN:COB-COM HETERODISULFIDE REDUCTASE SUBUNIT A"/>
    <property type="match status" value="1"/>
</dbReference>
<dbReference type="AlphaFoldDB" id="A0A239CW80"/>
<keyword evidence="3" id="KW-0004">4Fe-4S</keyword>
<comment type="similarity">
    <text evidence="2">Belongs to the HdrA family.</text>
</comment>
<dbReference type="Gene3D" id="3.50.50.60">
    <property type="entry name" value="FAD/NAD(P)-binding domain"/>
    <property type="match status" value="1"/>
</dbReference>
<keyword evidence="11" id="KW-1185">Reference proteome</keyword>
<dbReference type="Pfam" id="PF00037">
    <property type="entry name" value="Fer4"/>
    <property type="match status" value="1"/>
</dbReference>
<dbReference type="PROSITE" id="PS00198">
    <property type="entry name" value="4FE4S_FER_1"/>
    <property type="match status" value="3"/>
</dbReference>
<dbReference type="InterPro" id="IPR039650">
    <property type="entry name" value="HdrA-like"/>
</dbReference>
<feature type="domain" description="4Fe-4S ferredoxin-type" evidence="9">
    <location>
        <begin position="233"/>
        <end position="263"/>
    </location>
</feature>
<feature type="domain" description="4Fe-4S ferredoxin-type" evidence="9">
    <location>
        <begin position="579"/>
        <end position="608"/>
    </location>
</feature>
<proteinExistence type="inferred from homology"/>
<dbReference type="OrthoDB" id="9758544at2"/>
<dbReference type="InterPro" id="IPR017896">
    <property type="entry name" value="4Fe4S_Fe-S-bd"/>
</dbReference>
<feature type="domain" description="4Fe-4S ferredoxin-type" evidence="9">
    <location>
        <begin position="281"/>
        <end position="315"/>
    </location>
</feature>
<dbReference type="RefSeq" id="WP_089275493.1">
    <property type="nucleotide sequence ID" value="NZ_FZOC01000009.1"/>
</dbReference>
<organism evidence="10 11">
    <name type="scientific">Humidesulfovibrio mexicanus</name>
    <dbReference type="NCBI Taxonomy" id="147047"/>
    <lineage>
        <taxon>Bacteria</taxon>
        <taxon>Pseudomonadati</taxon>
        <taxon>Thermodesulfobacteriota</taxon>
        <taxon>Desulfovibrionia</taxon>
        <taxon>Desulfovibrionales</taxon>
        <taxon>Desulfovibrionaceae</taxon>
        <taxon>Humidesulfovibrio</taxon>
    </lineage>
</organism>
<evidence type="ECO:0000256" key="3">
    <source>
        <dbReference type="ARBA" id="ARBA00022485"/>
    </source>
</evidence>
<evidence type="ECO:0000259" key="9">
    <source>
        <dbReference type="PROSITE" id="PS51379"/>
    </source>
</evidence>
<dbReference type="GO" id="GO:0051539">
    <property type="term" value="F:4 iron, 4 sulfur cluster binding"/>
    <property type="evidence" value="ECO:0007669"/>
    <property type="project" value="UniProtKB-KW"/>
</dbReference>
<dbReference type="InterPro" id="IPR017900">
    <property type="entry name" value="4Fe4S_Fe_S_CS"/>
</dbReference>
<dbReference type="EMBL" id="FZOC01000009">
    <property type="protein sequence ID" value="SNS24169.1"/>
    <property type="molecule type" value="Genomic_DNA"/>
</dbReference>
<protein>
    <submittedName>
        <fullName evidence="10">Heterodisulfide reductase subunit A</fullName>
    </submittedName>
</protein>
<dbReference type="Proteomes" id="UP000198324">
    <property type="component" value="Unassembled WGS sequence"/>
</dbReference>
<evidence type="ECO:0000256" key="1">
    <source>
        <dbReference type="ARBA" id="ARBA00001974"/>
    </source>
</evidence>
<evidence type="ECO:0000256" key="6">
    <source>
        <dbReference type="ARBA" id="ARBA00023002"/>
    </source>
</evidence>
<evidence type="ECO:0000256" key="8">
    <source>
        <dbReference type="ARBA" id="ARBA00023014"/>
    </source>
</evidence>
<keyword evidence="7" id="KW-0408">Iron</keyword>
<comment type="cofactor">
    <cofactor evidence="1">
        <name>FAD</name>
        <dbReference type="ChEBI" id="CHEBI:57692"/>
    </cofactor>
</comment>
<evidence type="ECO:0000256" key="2">
    <source>
        <dbReference type="ARBA" id="ARBA00006561"/>
    </source>
</evidence>
<evidence type="ECO:0000256" key="7">
    <source>
        <dbReference type="ARBA" id="ARBA00023004"/>
    </source>
</evidence>
<keyword evidence="8" id="KW-0411">Iron-sulfur</keyword>
<evidence type="ECO:0000313" key="10">
    <source>
        <dbReference type="EMBL" id="SNS24169.1"/>
    </source>
</evidence>